<gene>
    <name evidence="1" type="ORF">J2I46_31650</name>
</gene>
<dbReference type="Proteomes" id="UP000664628">
    <property type="component" value="Unassembled WGS sequence"/>
</dbReference>
<sequence length="129" mass="14845">MLTVDELIEQIHRLTTDKQIPAVQAQVDAFLKTTPLEADVTRLKETLGKKLIKLGEQARAESRDSLYLNGVHYFLGDWLTPSQYSKRFDIRNLSTIYSWIRSGTIPASNILYVEQLGIRLIKAVDYRYT</sequence>
<protein>
    <recommendedName>
        <fullName evidence="3">DNA-binding protein</fullName>
    </recommendedName>
</protein>
<reference evidence="1 2" key="1">
    <citation type="submission" date="2021-03" db="EMBL/GenBank/DDBJ databases">
        <title>Fibrella sp. HMF5405 genome sequencing and assembly.</title>
        <authorList>
            <person name="Kang H."/>
            <person name="Kim H."/>
            <person name="Bae S."/>
            <person name="Joh K."/>
        </authorList>
    </citation>
    <scope>NUCLEOTIDE SEQUENCE [LARGE SCALE GENOMIC DNA]</scope>
    <source>
        <strain evidence="1 2">HMF5405</strain>
    </source>
</reference>
<evidence type="ECO:0000313" key="2">
    <source>
        <dbReference type="Proteomes" id="UP000664628"/>
    </source>
</evidence>
<accession>A0ABS3JT46</accession>
<dbReference type="EMBL" id="JAFMYW010000023">
    <property type="protein sequence ID" value="MBO0953170.1"/>
    <property type="molecule type" value="Genomic_DNA"/>
</dbReference>
<keyword evidence="2" id="KW-1185">Reference proteome</keyword>
<evidence type="ECO:0008006" key="3">
    <source>
        <dbReference type="Google" id="ProtNLM"/>
    </source>
</evidence>
<proteinExistence type="predicted"/>
<comment type="caution">
    <text evidence="1">The sequence shown here is derived from an EMBL/GenBank/DDBJ whole genome shotgun (WGS) entry which is preliminary data.</text>
</comment>
<name>A0ABS3JT46_9BACT</name>
<organism evidence="1 2">
    <name type="scientific">Fibrella forsythiae</name>
    <dbReference type="NCBI Taxonomy" id="2817061"/>
    <lineage>
        <taxon>Bacteria</taxon>
        <taxon>Pseudomonadati</taxon>
        <taxon>Bacteroidota</taxon>
        <taxon>Cytophagia</taxon>
        <taxon>Cytophagales</taxon>
        <taxon>Spirosomataceae</taxon>
        <taxon>Fibrella</taxon>
    </lineage>
</organism>
<evidence type="ECO:0000313" key="1">
    <source>
        <dbReference type="EMBL" id="MBO0953170.1"/>
    </source>
</evidence>
<dbReference type="RefSeq" id="WP_207333122.1">
    <property type="nucleotide sequence ID" value="NZ_JAFMYW010000023.1"/>
</dbReference>